<dbReference type="RefSeq" id="WP_344623192.1">
    <property type="nucleotide sequence ID" value="NZ_BAAALD010000013.1"/>
</dbReference>
<protein>
    <recommendedName>
        <fullName evidence="4">DUF317 domain-containing protein</fullName>
    </recommendedName>
</protein>
<organism evidence="2 3">
    <name type="scientific">Kitasatospora arboriphila</name>
    <dbReference type="NCBI Taxonomy" id="258052"/>
    <lineage>
        <taxon>Bacteria</taxon>
        <taxon>Bacillati</taxon>
        <taxon>Actinomycetota</taxon>
        <taxon>Actinomycetes</taxon>
        <taxon>Kitasatosporales</taxon>
        <taxon>Streptomycetaceae</taxon>
        <taxon>Kitasatospora</taxon>
    </lineage>
</organism>
<feature type="region of interest" description="Disordered" evidence="1">
    <location>
        <begin position="202"/>
        <end position="221"/>
    </location>
</feature>
<keyword evidence="3" id="KW-1185">Reference proteome</keyword>
<feature type="compositionally biased region" description="Basic and acidic residues" evidence="1">
    <location>
        <begin position="211"/>
        <end position="221"/>
    </location>
</feature>
<dbReference type="Proteomes" id="UP001499987">
    <property type="component" value="Unassembled WGS sequence"/>
</dbReference>
<reference evidence="3" key="1">
    <citation type="journal article" date="2019" name="Int. J. Syst. Evol. Microbiol.">
        <title>The Global Catalogue of Microorganisms (GCM) 10K type strain sequencing project: providing services to taxonomists for standard genome sequencing and annotation.</title>
        <authorList>
            <consortium name="The Broad Institute Genomics Platform"/>
            <consortium name="The Broad Institute Genome Sequencing Center for Infectious Disease"/>
            <person name="Wu L."/>
            <person name="Ma J."/>
        </authorList>
    </citation>
    <scope>NUCLEOTIDE SEQUENCE [LARGE SCALE GENOMIC DNA]</scope>
    <source>
        <strain evidence="3">JCM 13002</strain>
    </source>
</reference>
<sequence length="221" mass="24921">MRRVPDDDPLGGMRRRLEEDLLGHEPREGFADRCWVLHTAHEGRRRLRWGDLLARTGRRLEDWRYTPSWRVFEGLPLPEGFGHPSPGEIDRECLGRLVEVVARHSADGLRTECYWAQAAIEDACAPVPVRRGRLDEAVAHHDAGPGRGGTHSTQFPAHWWPPDHSWFVVTDWDLSATEVFGSRALIADLLADDTLEAVRHPSVAEVQDGEPGWRDTGHPSA</sequence>
<accession>A0ABP4E146</accession>
<proteinExistence type="predicted"/>
<evidence type="ECO:0000256" key="1">
    <source>
        <dbReference type="SAM" id="MobiDB-lite"/>
    </source>
</evidence>
<comment type="caution">
    <text evidence="2">The sequence shown here is derived from an EMBL/GenBank/DDBJ whole genome shotgun (WGS) entry which is preliminary data.</text>
</comment>
<gene>
    <name evidence="2" type="ORF">GCM10009663_20410</name>
</gene>
<evidence type="ECO:0000313" key="3">
    <source>
        <dbReference type="Proteomes" id="UP001499987"/>
    </source>
</evidence>
<name>A0ABP4E146_9ACTN</name>
<evidence type="ECO:0008006" key="4">
    <source>
        <dbReference type="Google" id="ProtNLM"/>
    </source>
</evidence>
<dbReference type="EMBL" id="BAAALD010000013">
    <property type="protein sequence ID" value="GAA1078338.1"/>
    <property type="molecule type" value="Genomic_DNA"/>
</dbReference>
<evidence type="ECO:0000313" key="2">
    <source>
        <dbReference type="EMBL" id="GAA1078338.1"/>
    </source>
</evidence>